<dbReference type="STRING" id="1524254.PHACT_01060"/>
<comment type="caution">
    <text evidence="2">The sequence shown here is derived from an EMBL/GenBank/DDBJ whole genome shotgun (WGS) entry which is preliminary data.</text>
</comment>
<keyword evidence="1" id="KW-0732">Signal</keyword>
<dbReference type="SUPFAM" id="SSF53474">
    <property type="entry name" value="alpha/beta-Hydrolases"/>
    <property type="match status" value="1"/>
</dbReference>
<dbReference type="Gene3D" id="3.40.50.1820">
    <property type="entry name" value="alpha/beta hydrolase"/>
    <property type="match status" value="1"/>
</dbReference>
<gene>
    <name evidence="2" type="ORF">PHACT_01060</name>
</gene>
<dbReference type="AlphaFoldDB" id="A0A1E8CHJ9"/>
<reference evidence="3" key="1">
    <citation type="submission" date="2016-07" db="EMBL/GenBank/DDBJ databases">
        <authorList>
            <person name="Florea S."/>
            <person name="Webb J.S."/>
            <person name="Jaromczyk J."/>
            <person name="Schardl C.L."/>
        </authorList>
    </citation>
    <scope>NUCLEOTIDE SEQUENCE [LARGE SCALE GENOMIC DNA]</scope>
    <source>
        <strain evidence="3">KCTC 42131</strain>
    </source>
</reference>
<feature type="chain" id="PRO_5009211988" description="Lysophospholipase" evidence="1">
    <location>
        <begin position="33"/>
        <end position="393"/>
    </location>
</feature>
<dbReference type="InterPro" id="IPR029058">
    <property type="entry name" value="AB_hydrolase_fold"/>
</dbReference>
<dbReference type="EMBL" id="MASR01000001">
    <property type="protein sequence ID" value="OFE11904.1"/>
    <property type="molecule type" value="Genomic_DNA"/>
</dbReference>
<proteinExistence type="predicted"/>
<dbReference type="Proteomes" id="UP000175669">
    <property type="component" value="Unassembled WGS sequence"/>
</dbReference>
<evidence type="ECO:0000313" key="3">
    <source>
        <dbReference type="Proteomes" id="UP000175669"/>
    </source>
</evidence>
<sequence length="393" mass="42183">MKYHKRLLPGTSLGALALGISAAMLPAPAAQAAEAVDYADASNWLCRPGDPRACEVDMSTTIVNADGTVRLEPWTDNPFAAVDCFYVYPTVSQDTTANSDMIAGPEEYNVVRSQFTRLGSQCRTFAPLYRQVTLTALRASMTGNSELTPDRALGYQDVLDAWNYYLENDNEGRGVVLIGHSQGAGVLTQLIANEIEGKDIQQQIVSAMLLGTTIQVPEGDVVGGTFKHMPLCESGDQTGCIVTYASYRDTNPPPAMALFGRNGNGTVSACTNPAQLANGSDDLHAYLSNVAPEGFSTTGPSPWSSSGESIHTPFVSVPGLLSAECVSNDRFSYLEITVNADPEDPRTDTITGDVMNPDGSINEGWGLHLIDVNATMGNLVDLVERQIQAYRWE</sequence>
<dbReference type="InterPro" id="IPR021440">
    <property type="entry name" value="DUF3089"/>
</dbReference>
<evidence type="ECO:0000256" key="1">
    <source>
        <dbReference type="SAM" id="SignalP"/>
    </source>
</evidence>
<feature type="signal peptide" evidence="1">
    <location>
        <begin position="1"/>
        <end position="32"/>
    </location>
</feature>
<keyword evidence="3" id="KW-1185">Reference proteome</keyword>
<protein>
    <recommendedName>
        <fullName evidence="4">Lysophospholipase</fullName>
    </recommendedName>
</protein>
<dbReference type="Pfam" id="PF11288">
    <property type="entry name" value="DUF3089"/>
    <property type="match status" value="1"/>
</dbReference>
<organism evidence="2 3">
    <name type="scientific">Pseudohongiella acticola</name>
    <dbReference type="NCBI Taxonomy" id="1524254"/>
    <lineage>
        <taxon>Bacteria</taxon>
        <taxon>Pseudomonadati</taxon>
        <taxon>Pseudomonadota</taxon>
        <taxon>Gammaproteobacteria</taxon>
        <taxon>Pseudomonadales</taxon>
        <taxon>Pseudohongiellaceae</taxon>
        <taxon>Pseudohongiella</taxon>
    </lineage>
</organism>
<accession>A0A1E8CHJ9</accession>
<evidence type="ECO:0000313" key="2">
    <source>
        <dbReference type="EMBL" id="OFE11904.1"/>
    </source>
</evidence>
<name>A0A1E8CHJ9_9GAMM</name>
<evidence type="ECO:0008006" key="4">
    <source>
        <dbReference type="Google" id="ProtNLM"/>
    </source>
</evidence>
<dbReference type="RefSeq" id="WP_070115529.1">
    <property type="nucleotide sequence ID" value="NZ_CAXATG010000002.1"/>
</dbReference>